<feature type="signal peptide" evidence="7">
    <location>
        <begin position="1"/>
        <end position="22"/>
    </location>
</feature>
<dbReference type="InterPro" id="IPR038765">
    <property type="entry name" value="Papain-like_cys_pep_sf"/>
</dbReference>
<dbReference type="SUPFAM" id="SSF54001">
    <property type="entry name" value="Cysteine proteinases"/>
    <property type="match status" value="1"/>
</dbReference>
<dbReference type="EMBL" id="CP039396">
    <property type="protein sequence ID" value="QCD43063.1"/>
    <property type="molecule type" value="Genomic_DNA"/>
</dbReference>
<dbReference type="InterPro" id="IPR000064">
    <property type="entry name" value="NLP_P60_dom"/>
</dbReference>
<dbReference type="PROSITE" id="PS51935">
    <property type="entry name" value="NLPC_P60"/>
    <property type="match status" value="1"/>
</dbReference>
<dbReference type="InterPro" id="IPR052062">
    <property type="entry name" value="Murein_DD/LD_carboxypeptidase"/>
</dbReference>
<sequence length="339" mass="36393">MMSKKSYILLFVAAIASLLVSCGSSKNTGRHSYRHGGSGDSRTFEIPKSLPPQSHALLTEAKSWIGTPYRYGGDDKRGVDCSGFVLKVYKSALDIKLPRNSAEQAGYCSPLQKNQLMPGDLIFFATSGSRKKVSHVGIYVGDGKMVHSSSSKGVIVSDISADYYVRTYAGAGSVDKYRAMVSGKYTEPTPTVKPETRPIAATSGKKNPKPQKSEDRISAPTTSPVIKNDTETAVGAIIKATPVTSPDSPIETTTTIVNEESITYTPVTSLPKKIERQNPQKAEGTSVKKDTTSMTAATPKVMPVTTSKTDGKPEPSVDQARKSVLNSIIEQKIDSILKP</sequence>
<keyword evidence="5" id="KW-0788">Thiol protease</keyword>
<feature type="chain" id="PRO_5021024322" evidence="7">
    <location>
        <begin position="23"/>
        <end position="339"/>
    </location>
</feature>
<feature type="region of interest" description="Disordered" evidence="6">
    <location>
        <begin position="269"/>
        <end position="320"/>
    </location>
</feature>
<comment type="similarity">
    <text evidence="1">Belongs to the peptidase C40 family.</text>
</comment>
<evidence type="ECO:0000256" key="6">
    <source>
        <dbReference type="SAM" id="MobiDB-lite"/>
    </source>
</evidence>
<keyword evidence="3 7" id="KW-0732">Signal</keyword>
<feature type="compositionally biased region" description="Basic and acidic residues" evidence="6">
    <location>
        <begin position="309"/>
        <end position="320"/>
    </location>
</feature>
<dbReference type="GO" id="GO:0008234">
    <property type="term" value="F:cysteine-type peptidase activity"/>
    <property type="evidence" value="ECO:0007669"/>
    <property type="project" value="UniProtKB-KW"/>
</dbReference>
<accession>A0A4P7W4W9</accession>
<keyword evidence="10" id="KW-1185">Reference proteome</keyword>
<reference evidence="10" key="1">
    <citation type="submission" date="2019-02" db="EMBL/GenBank/DDBJ databases">
        <title>Isolation and identification of novel species under the genus Muribaculum.</title>
        <authorList>
            <person name="Miyake S."/>
            <person name="Ding Y."/>
            <person name="Low A."/>
            <person name="Soh M."/>
            <person name="Seedorf H."/>
        </authorList>
    </citation>
    <scope>NUCLEOTIDE SEQUENCE [LARGE SCALE GENOMIC DNA]</scope>
    <source>
        <strain evidence="10">H5</strain>
    </source>
</reference>
<evidence type="ECO:0000256" key="5">
    <source>
        <dbReference type="ARBA" id="ARBA00022807"/>
    </source>
</evidence>
<dbReference type="PROSITE" id="PS51257">
    <property type="entry name" value="PROKAR_LIPOPROTEIN"/>
    <property type="match status" value="1"/>
</dbReference>
<evidence type="ECO:0000313" key="10">
    <source>
        <dbReference type="Proteomes" id="UP000297149"/>
    </source>
</evidence>
<name>A0A4P7W4W9_9BACT</name>
<evidence type="ECO:0000256" key="2">
    <source>
        <dbReference type="ARBA" id="ARBA00022670"/>
    </source>
</evidence>
<evidence type="ECO:0000256" key="1">
    <source>
        <dbReference type="ARBA" id="ARBA00007074"/>
    </source>
</evidence>
<evidence type="ECO:0000313" key="9">
    <source>
        <dbReference type="EMBL" id="QCD43063.1"/>
    </source>
</evidence>
<dbReference type="KEGG" id="ddb:E7747_12685"/>
<dbReference type="RefSeq" id="WP_136416362.1">
    <property type="nucleotide sequence ID" value="NZ_CP039396.1"/>
</dbReference>
<dbReference type="AlphaFoldDB" id="A0A4P7W4W9"/>
<evidence type="ECO:0000256" key="7">
    <source>
        <dbReference type="SAM" id="SignalP"/>
    </source>
</evidence>
<dbReference type="GO" id="GO:0006508">
    <property type="term" value="P:proteolysis"/>
    <property type="evidence" value="ECO:0007669"/>
    <property type="project" value="UniProtKB-KW"/>
</dbReference>
<dbReference type="Gene3D" id="3.90.1720.10">
    <property type="entry name" value="endopeptidase domain like (from Nostoc punctiforme)"/>
    <property type="match status" value="1"/>
</dbReference>
<feature type="domain" description="NlpC/P60" evidence="8">
    <location>
        <begin position="51"/>
        <end position="175"/>
    </location>
</feature>
<dbReference type="PANTHER" id="PTHR47360:SF1">
    <property type="entry name" value="ENDOPEPTIDASE NLPC-RELATED"/>
    <property type="match status" value="1"/>
</dbReference>
<organism evidence="9 10">
    <name type="scientific">Duncaniella dubosii</name>
    <dbReference type="NCBI Taxonomy" id="2518971"/>
    <lineage>
        <taxon>Bacteria</taxon>
        <taxon>Pseudomonadati</taxon>
        <taxon>Bacteroidota</taxon>
        <taxon>Bacteroidia</taxon>
        <taxon>Bacteroidales</taxon>
        <taxon>Muribaculaceae</taxon>
        <taxon>Duncaniella</taxon>
    </lineage>
</organism>
<keyword evidence="2" id="KW-0645">Protease</keyword>
<protein>
    <submittedName>
        <fullName evidence="9">NlpC/P60 family protein</fullName>
    </submittedName>
</protein>
<dbReference type="Pfam" id="PF00877">
    <property type="entry name" value="NLPC_P60"/>
    <property type="match status" value="1"/>
</dbReference>
<proteinExistence type="inferred from homology"/>
<evidence type="ECO:0000256" key="4">
    <source>
        <dbReference type="ARBA" id="ARBA00022801"/>
    </source>
</evidence>
<evidence type="ECO:0000256" key="3">
    <source>
        <dbReference type="ARBA" id="ARBA00022729"/>
    </source>
</evidence>
<keyword evidence="4" id="KW-0378">Hydrolase</keyword>
<dbReference type="Proteomes" id="UP000297149">
    <property type="component" value="Chromosome"/>
</dbReference>
<evidence type="ECO:0000259" key="8">
    <source>
        <dbReference type="PROSITE" id="PS51935"/>
    </source>
</evidence>
<feature type="region of interest" description="Disordered" evidence="6">
    <location>
        <begin position="185"/>
        <end position="225"/>
    </location>
</feature>
<dbReference type="PANTHER" id="PTHR47360">
    <property type="entry name" value="MUREIN DD-ENDOPEPTIDASE MEPS/MUREIN LD-CARBOXYPEPTIDASE"/>
    <property type="match status" value="1"/>
</dbReference>
<gene>
    <name evidence="9" type="ORF">E7747_12685</name>
</gene>